<evidence type="ECO:0000256" key="1">
    <source>
        <dbReference type="SAM" id="MobiDB-lite"/>
    </source>
</evidence>
<reference evidence="2 3" key="1">
    <citation type="submission" date="2014-04" db="EMBL/GenBank/DDBJ databases">
        <title>Genome assembly of Hyalangium minutum DSM 14724.</title>
        <authorList>
            <person name="Sharma G."/>
            <person name="Subramanian S."/>
        </authorList>
    </citation>
    <scope>NUCLEOTIDE SEQUENCE [LARGE SCALE GENOMIC DNA]</scope>
    <source>
        <strain evidence="2 3">DSM 14724</strain>
    </source>
</reference>
<dbReference type="Proteomes" id="UP000028725">
    <property type="component" value="Unassembled WGS sequence"/>
</dbReference>
<protein>
    <submittedName>
        <fullName evidence="2">Uncharacterized protein</fullName>
    </submittedName>
</protein>
<dbReference type="STRING" id="394096.DB31_3080"/>
<feature type="region of interest" description="Disordered" evidence="1">
    <location>
        <begin position="1"/>
        <end position="25"/>
    </location>
</feature>
<evidence type="ECO:0000313" key="3">
    <source>
        <dbReference type="Proteomes" id="UP000028725"/>
    </source>
</evidence>
<name>A0A085W5Q8_9BACT</name>
<feature type="compositionally biased region" description="Low complexity" evidence="1">
    <location>
        <begin position="7"/>
        <end position="19"/>
    </location>
</feature>
<comment type="caution">
    <text evidence="2">The sequence shown here is derived from an EMBL/GenBank/DDBJ whole genome shotgun (WGS) entry which is preliminary data.</text>
</comment>
<dbReference type="AlphaFoldDB" id="A0A085W5Q8"/>
<gene>
    <name evidence="2" type="ORF">DB31_3080</name>
</gene>
<dbReference type="EMBL" id="JMCB01000019">
    <property type="protein sequence ID" value="KFE63021.1"/>
    <property type="molecule type" value="Genomic_DNA"/>
</dbReference>
<proteinExistence type="predicted"/>
<evidence type="ECO:0000313" key="2">
    <source>
        <dbReference type="EMBL" id="KFE63021.1"/>
    </source>
</evidence>
<keyword evidence="3" id="KW-1185">Reference proteome</keyword>
<organism evidence="2 3">
    <name type="scientific">Hyalangium minutum</name>
    <dbReference type="NCBI Taxonomy" id="394096"/>
    <lineage>
        <taxon>Bacteria</taxon>
        <taxon>Pseudomonadati</taxon>
        <taxon>Myxococcota</taxon>
        <taxon>Myxococcia</taxon>
        <taxon>Myxococcales</taxon>
        <taxon>Cystobacterineae</taxon>
        <taxon>Archangiaceae</taxon>
        <taxon>Hyalangium</taxon>
    </lineage>
</organism>
<sequence>MRGGPGRPILLGRLRFGGPTRRAQPGRRGVWRCELHQQESALMTPCGVMVGVGQFLVGQLTGAERHEDVIRQAGR</sequence>
<accession>A0A085W5Q8</accession>